<evidence type="ECO:0000313" key="1">
    <source>
        <dbReference type="EMBL" id="OQK04892.1"/>
    </source>
</evidence>
<proteinExistence type="predicted"/>
<organism evidence="1 2">
    <name type="scientific">Vibrio parahaemolyticus</name>
    <dbReference type="NCBI Taxonomy" id="670"/>
    <lineage>
        <taxon>Bacteria</taxon>
        <taxon>Pseudomonadati</taxon>
        <taxon>Pseudomonadota</taxon>
        <taxon>Gammaproteobacteria</taxon>
        <taxon>Vibrionales</taxon>
        <taxon>Vibrionaceae</taxon>
        <taxon>Vibrio</taxon>
    </lineage>
</organism>
<keyword evidence="2" id="KW-1185">Reference proteome</keyword>
<evidence type="ECO:0000313" key="2">
    <source>
        <dbReference type="Proteomes" id="UP000191946"/>
    </source>
</evidence>
<accession>A0AAX0MIH7</accession>
<dbReference type="Proteomes" id="UP000191946">
    <property type="component" value="Unassembled WGS sequence"/>
</dbReference>
<sequence>MLLEIEFLFGGCPFGFSVLNQQFRAIFQYLGANQKVLEQRTNKQFKSDSARVALLLCVGFSD</sequence>
<gene>
    <name evidence="1" type="ORF">AKG60_02295</name>
</gene>
<dbReference type="AlphaFoldDB" id="A0AAX0MIH7"/>
<comment type="caution">
    <text evidence="1">The sequence shown here is derived from an EMBL/GenBank/DDBJ whole genome shotgun (WGS) entry which is preliminary data.</text>
</comment>
<evidence type="ECO:0008006" key="3">
    <source>
        <dbReference type="Google" id="ProtNLM"/>
    </source>
</evidence>
<protein>
    <recommendedName>
        <fullName evidence="3">DUF4372 domain-containing protein</fullName>
    </recommendedName>
</protein>
<dbReference type="EMBL" id="LHQV01000002">
    <property type="protein sequence ID" value="OQK04892.1"/>
    <property type="molecule type" value="Genomic_DNA"/>
</dbReference>
<reference evidence="1 2" key="1">
    <citation type="submission" date="2015-08" db="EMBL/GenBank/DDBJ databases">
        <title>Draft Genome Sequences of Vibrio parahaemolyticus Strains.</title>
        <authorList>
            <person name="Gonzalez-Escalona N."/>
            <person name="DePaola A."/>
        </authorList>
    </citation>
    <scope>NUCLEOTIDE SEQUENCE [LARGE SCALE GENOMIC DNA]</scope>
    <source>
        <strain evidence="1 2">CFSAN001621</strain>
    </source>
</reference>
<name>A0AAX0MIH7_VIBPH</name>